<evidence type="ECO:0000256" key="10">
    <source>
        <dbReference type="ARBA" id="ARBA00047346"/>
    </source>
</evidence>
<feature type="transmembrane region" description="Helical" evidence="11">
    <location>
        <begin position="490"/>
        <end position="507"/>
    </location>
</feature>
<dbReference type="GO" id="GO:0005789">
    <property type="term" value="C:endoplasmic reticulum membrane"/>
    <property type="evidence" value="ECO:0007669"/>
    <property type="project" value="UniProtKB-SubCell"/>
</dbReference>
<comment type="similarity">
    <text evidence="3 11">Belongs to the ALG6/ALG8 glucosyltransferase family.</text>
</comment>
<evidence type="ECO:0000256" key="1">
    <source>
        <dbReference type="ARBA" id="ARBA00004477"/>
    </source>
</evidence>
<name>A0A1E4T1H3_9ASCO</name>
<evidence type="ECO:0000256" key="3">
    <source>
        <dbReference type="ARBA" id="ARBA00008715"/>
    </source>
</evidence>
<dbReference type="Pfam" id="PF03155">
    <property type="entry name" value="Alg6_Alg8"/>
    <property type="match status" value="1"/>
</dbReference>
<feature type="transmembrane region" description="Helical" evidence="11">
    <location>
        <begin position="426"/>
        <end position="445"/>
    </location>
</feature>
<keyword evidence="8 11" id="KW-1133">Transmembrane helix</keyword>
<keyword evidence="7 11" id="KW-0256">Endoplasmic reticulum</keyword>
<dbReference type="AlphaFoldDB" id="A0A1E4T1H3"/>
<sequence length="559" mass="64719">MVPKPLIKRSSSVNPDPQQKTQYNFSLWNIWVATTLLKILLYPAYHSTDFDVHRNWLSITSLLPVSDWYLENTNQWTLDYPPFFAYFEWFIGLFVPHVVVDDGCLELVDVGRYGHLTVYFQRSSVIVSEIVLFLALQRFINISRSLKEKKRNFVIASSIVLSPGLMIVDHIHFQYNGFLFGILILSITNAKTKNYLWCGFWFAVLLCFKHIFLYIAPAYFVFLFSAYCLNPLTIPKSTKELIGFIRWENLLKLGSVVIAVFVVAFAPFVYYGVLPQLLSRLFPFSRGLTHAYWAPNIWAVYSFMDRVLIQLVSKVPGFGEFVHLVFKLNISSESVNHTSSLTRGLVGDVQFSILPDIKPNHTFLLTVFYQAMSLIPLLVNPSFERFIASMTLCAWASFLFGWHVHEKAIMLVIIPFSFIVAQDRKLLPLFQILSASGYVSLFPLLFGSAEWLFKALFTFVWFVVFSTSFNEVSHFSTTLARRVFIIDRLNSLYIVALIPMCCFVQMLEIQSRNFEILQRLEFVRLMIYSMTCCIGVISSWNGFTWLYFLDDSIWVEKDD</sequence>
<dbReference type="GO" id="GO:0006487">
    <property type="term" value="P:protein N-linked glycosylation"/>
    <property type="evidence" value="ECO:0007669"/>
    <property type="project" value="TreeGrafter"/>
</dbReference>
<comment type="catalytic activity">
    <reaction evidence="10">
        <text>an alpha-D-Glc-(1-&gt;3)-alpha-D-Man-(1-&gt;2)-alpha-D-Man-(1-&gt;2)-alpha-D-Man-(1-&gt;3)-[alpha-D-Man-(1-&gt;2)-alpha-D-Man-(1-&gt;3)-[alpha-D-Man-(1-&gt;2)-alpha-D-Man-(1-&gt;6)]-alpha-D-Man-(1-&gt;6)]-beta-D-Man-(1-&gt;4)-beta-D-GlcNAc-(1-&gt;4)-alpha-D-GlcNAc-diphospho-di-trans,poly-cis-dolichol + a di-trans,poly-cis-dolichyl beta-D-glucosyl phosphate = an alpha-D-Glc-(1-&gt;3)-alpha-D-Glc-(1-&gt;3)-alpha-D-Man-(1-&gt;2)-alpha-D-Man-(1-&gt;2)-alpha-D-Man-(1-&gt;3)-[alpha-D-Man-(1-&gt;2)-alpha-D-Man-(1-&gt;3)-[alpha-D-Man-(1-&gt;2)-alpha-D-Man-(1-&gt;6)]-alpha-D-Man-(1-&gt;6)]-beta-D-Man-(1-&gt;4)-beta-D-GlcNAc-(1-&gt;4)-alpha-D-GlcNAc-diphospho-di-trans,poly-cis-dolichol + a di-trans,poly-cis-dolichyl phosphate + H(+)</text>
        <dbReference type="Rhea" id="RHEA:31307"/>
        <dbReference type="Rhea" id="RHEA-COMP:19498"/>
        <dbReference type="Rhea" id="RHEA-COMP:19502"/>
        <dbReference type="Rhea" id="RHEA-COMP:19521"/>
        <dbReference type="Rhea" id="RHEA-COMP:19522"/>
        <dbReference type="ChEBI" id="CHEBI:15378"/>
        <dbReference type="ChEBI" id="CHEBI:57525"/>
        <dbReference type="ChEBI" id="CHEBI:57683"/>
        <dbReference type="ChEBI" id="CHEBI:132521"/>
        <dbReference type="ChEBI" id="CHEBI:132522"/>
        <dbReference type="EC" id="2.4.1.265"/>
    </reaction>
    <physiologicalReaction direction="left-to-right" evidence="10">
        <dbReference type="Rhea" id="RHEA:31308"/>
    </physiologicalReaction>
</comment>
<feature type="transmembrane region" description="Helical" evidence="11">
    <location>
        <begin position="385"/>
        <end position="405"/>
    </location>
</feature>
<keyword evidence="6 11" id="KW-0812">Transmembrane</keyword>
<feature type="transmembrane region" description="Helical" evidence="11">
    <location>
        <begin position="119"/>
        <end position="140"/>
    </location>
</feature>
<keyword evidence="9 11" id="KW-0472">Membrane</keyword>
<comment type="pathway">
    <text evidence="2 11">Protein modification; protein glycosylation.</text>
</comment>
<accession>A0A1E4T1H3</accession>
<feature type="transmembrane region" description="Helical" evidence="11">
    <location>
        <begin position="152"/>
        <end position="173"/>
    </location>
</feature>
<evidence type="ECO:0000256" key="5">
    <source>
        <dbReference type="ARBA" id="ARBA00022679"/>
    </source>
</evidence>
<dbReference type="OrthoDB" id="1689333at2759"/>
<keyword evidence="4 11" id="KW-0328">Glycosyltransferase</keyword>
<feature type="transmembrane region" description="Helical" evidence="11">
    <location>
        <begin position="527"/>
        <end position="549"/>
    </location>
</feature>
<evidence type="ECO:0000256" key="11">
    <source>
        <dbReference type="RuleBase" id="RU363110"/>
    </source>
</evidence>
<evidence type="ECO:0000256" key="2">
    <source>
        <dbReference type="ARBA" id="ARBA00004922"/>
    </source>
</evidence>
<evidence type="ECO:0000256" key="4">
    <source>
        <dbReference type="ARBA" id="ARBA00022676"/>
    </source>
</evidence>
<evidence type="ECO:0000256" key="9">
    <source>
        <dbReference type="ARBA" id="ARBA00023136"/>
    </source>
</evidence>
<dbReference type="PANTHER" id="PTHR12413">
    <property type="entry name" value="DOLICHYL GLYCOSYLTRANSFERASE"/>
    <property type="match status" value="1"/>
</dbReference>
<dbReference type="UniPathway" id="UPA00378"/>
<dbReference type="EC" id="2.4.1.-" evidence="11"/>
<keyword evidence="13" id="KW-1185">Reference proteome</keyword>
<dbReference type="Proteomes" id="UP000094801">
    <property type="component" value="Unassembled WGS sequence"/>
</dbReference>
<feature type="transmembrane region" description="Helical" evidence="11">
    <location>
        <begin position="200"/>
        <end position="229"/>
    </location>
</feature>
<feature type="transmembrane region" description="Helical" evidence="11">
    <location>
        <begin position="250"/>
        <end position="271"/>
    </location>
</feature>
<evidence type="ECO:0000256" key="8">
    <source>
        <dbReference type="ARBA" id="ARBA00022989"/>
    </source>
</evidence>
<evidence type="ECO:0000256" key="6">
    <source>
        <dbReference type="ARBA" id="ARBA00022692"/>
    </source>
</evidence>
<evidence type="ECO:0000313" key="13">
    <source>
        <dbReference type="Proteomes" id="UP000094801"/>
    </source>
</evidence>
<feature type="transmembrane region" description="Helical" evidence="11">
    <location>
        <begin position="451"/>
        <end position="469"/>
    </location>
</feature>
<evidence type="ECO:0000256" key="7">
    <source>
        <dbReference type="ARBA" id="ARBA00022824"/>
    </source>
</evidence>
<protein>
    <recommendedName>
        <fullName evidence="11">Alpha-1,3-glucosyltransferase</fullName>
        <ecNumber evidence="11">2.4.1.-</ecNumber>
    </recommendedName>
</protein>
<dbReference type="EMBL" id="KV453852">
    <property type="protein sequence ID" value="ODV85590.1"/>
    <property type="molecule type" value="Genomic_DNA"/>
</dbReference>
<gene>
    <name evidence="12" type="ORF">CANARDRAFT_7697</name>
</gene>
<dbReference type="PANTHER" id="PTHR12413:SF2">
    <property type="entry name" value="DOLICHYL PYROPHOSPHATE GLC1MAN9GLCNAC2 ALPHA-1,3-GLUCOSYLTRANSFERASE-RELATED"/>
    <property type="match status" value="1"/>
</dbReference>
<dbReference type="STRING" id="983967.A0A1E4T1H3"/>
<feature type="transmembrane region" description="Helical" evidence="11">
    <location>
        <begin position="27"/>
        <end position="45"/>
    </location>
</feature>
<proteinExistence type="inferred from homology"/>
<dbReference type="GO" id="GO:0042283">
    <property type="term" value="F:dolichyl pyrophosphate Glc1Man9GlcNAc2 alpha-1,3-glucosyltransferase activity"/>
    <property type="evidence" value="ECO:0007669"/>
    <property type="project" value="UniProtKB-EC"/>
</dbReference>
<dbReference type="InterPro" id="IPR004856">
    <property type="entry name" value="Glyco_trans_ALG6/ALG8"/>
</dbReference>
<evidence type="ECO:0000313" key="12">
    <source>
        <dbReference type="EMBL" id="ODV85590.1"/>
    </source>
</evidence>
<keyword evidence="5 11" id="KW-0808">Transferase</keyword>
<comment type="subcellular location">
    <subcellularLocation>
        <location evidence="1 11">Endoplasmic reticulum membrane</location>
        <topology evidence="1 11">Multi-pass membrane protein</topology>
    </subcellularLocation>
</comment>
<reference evidence="13" key="1">
    <citation type="submission" date="2016-04" db="EMBL/GenBank/DDBJ databases">
        <title>Comparative genomics of biotechnologically important yeasts.</title>
        <authorList>
            <consortium name="DOE Joint Genome Institute"/>
            <person name="Riley R."/>
            <person name="Haridas S."/>
            <person name="Wolfe K.H."/>
            <person name="Lopes M.R."/>
            <person name="Hittinger C.T."/>
            <person name="Goker M."/>
            <person name="Salamov A."/>
            <person name="Wisecaver J."/>
            <person name="Long T.M."/>
            <person name="Aerts A.L."/>
            <person name="Barry K."/>
            <person name="Choi C."/>
            <person name="Clum A."/>
            <person name="Coughlan A.Y."/>
            <person name="Deshpande S."/>
            <person name="Douglass A.P."/>
            <person name="Hanson S.J."/>
            <person name="Klenk H.-P."/>
            <person name="Labutti K."/>
            <person name="Lapidus A."/>
            <person name="Lindquist E."/>
            <person name="Lipzen A."/>
            <person name="Meier-Kolthoff J.P."/>
            <person name="Ohm R.A."/>
            <person name="Otillar R.P."/>
            <person name="Pangilinan J."/>
            <person name="Peng Y."/>
            <person name="Rokas A."/>
            <person name="Rosa C.A."/>
            <person name="Scheuner C."/>
            <person name="Sibirny A.A."/>
            <person name="Slot J.C."/>
            <person name="Stielow J.B."/>
            <person name="Sun H."/>
            <person name="Kurtzman C.P."/>
            <person name="Blackwell M."/>
            <person name="Grigoriev I.V."/>
            <person name="Jeffries T.W."/>
        </authorList>
    </citation>
    <scope>NUCLEOTIDE SEQUENCE [LARGE SCALE GENOMIC DNA]</scope>
    <source>
        <strain evidence="13">NRRL YB-2248</strain>
    </source>
</reference>
<organism evidence="12 13">
    <name type="scientific">[Candida] arabinofermentans NRRL YB-2248</name>
    <dbReference type="NCBI Taxonomy" id="983967"/>
    <lineage>
        <taxon>Eukaryota</taxon>
        <taxon>Fungi</taxon>
        <taxon>Dikarya</taxon>
        <taxon>Ascomycota</taxon>
        <taxon>Saccharomycotina</taxon>
        <taxon>Pichiomycetes</taxon>
        <taxon>Pichiales</taxon>
        <taxon>Pichiaceae</taxon>
        <taxon>Ogataea</taxon>
        <taxon>Ogataea/Candida clade</taxon>
    </lineage>
</organism>